<evidence type="ECO:0000313" key="3">
    <source>
        <dbReference type="Proteomes" id="UP001454036"/>
    </source>
</evidence>
<feature type="transmembrane region" description="Helical" evidence="1">
    <location>
        <begin position="24"/>
        <end position="44"/>
    </location>
</feature>
<sequence length="88" mass="10044">MHLLFPSNAQNLVDYVIKINMCSGWLYIYISSYFLSAYALHILIPNVAKDFKVLRCHTIVMYGTSHTAEAAEFHWILSRISAACFVLS</sequence>
<dbReference type="EMBL" id="BAABME010011181">
    <property type="protein sequence ID" value="GAA0183362.1"/>
    <property type="molecule type" value="Genomic_DNA"/>
</dbReference>
<gene>
    <name evidence="2" type="ORF">LIER_30785</name>
</gene>
<name>A0AAV3RSV8_LITER</name>
<evidence type="ECO:0000256" key="1">
    <source>
        <dbReference type="SAM" id="Phobius"/>
    </source>
</evidence>
<protein>
    <submittedName>
        <fullName evidence="2">Uncharacterized protein</fullName>
    </submittedName>
</protein>
<accession>A0AAV3RSV8</accession>
<reference evidence="2 3" key="1">
    <citation type="submission" date="2024-01" db="EMBL/GenBank/DDBJ databases">
        <title>The complete chloroplast genome sequence of Lithospermum erythrorhizon: insights into the phylogenetic relationship among Boraginaceae species and the maternal lineages of purple gromwells.</title>
        <authorList>
            <person name="Okada T."/>
            <person name="Watanabe K."/>
        </authorList>
    </citation>
    <scope>NUCLEOTIDE SEQUENCE [LARGE SCALE GENOMIC DNA]</scope>
</reference>
<organism evidence="2 3">
    <name type="scientific">Lithospermum erythrorhizon</name>
    <name type="common">Purple gromwell</name>
    <name type="synonym">Lithospermum officinale var. erythrorhizon</name>
    <dbReference type="NCBI Taxonomy" id="34254"/>
    <lineage>
        <taxon>Eukaryota</taxon>
        <taxon>Viridiplantae</taxon>
        <taxon>Streptophyta</taxon>
        <taxon>Embryophyta</taxon>
        <taxon>Tracheophyta</taxon>
        <taxon>Spermatophyta</taxon>
        <taxon>Magnoliopsida</taxon>
        <taxon>eudicotyledons</taxon>
        <taxon>Gunneridae</taxon>
        <taxon>Pentapetalae</taxon>
        <taxon>asterids</taxon>
        <taxon>lamiids</taxon>
        <taxon>Boraginales</taxon>
        <taxon>Boraginaceae</taxon>
        <taxon>Boraginoideae</taxon>
        <taxon>Lithospermeae</taxon>
        <taxon>Lithospermum</taxon>
    </lineage>
</organism>
<comment type="caution">
    <text evidence="2">The sequence shown here is derived from an EMBL/GenBank/DDBJ whole genome shotgun (WGS) entry which is preliminary data.</text>
</comment>
<keyword evidence="1" id="KW-1133">Transmembrane helix</keyword>
<proteinExistence type="predicted"/>
<keyword evidence="1" id="KW-0472">Membrane</keyword>
<keyword evidence="1" id="KW-0812">Transmembrane</keyword>
<evidence type="ECO:0000313" key="2">
    <source>
        <dbReference type="EMBL" id="GAA0183362.1"/>
    </source>
</evidence>
<dbReference type="AlphaFoldDB" id="A0AAV3RSV8"/>
<dbReference type="Proteomes" id="UP001454036">
    <property type="component" value="Unassembled WGS sequence"/>
</dbReference>
<keyword evidence="3" id="KW-1185">Reference proteome</keyword>